<accession>A0A8T0MLC2</accession>
<proteinExistence type="predicted"/>
<organism evidence="1 2">
    <name type="scientific">Panicum virgatum</name>
    <name type="common">Blackwell switchgrass</name>
    <dbReference type="NCBI Taxonomy" id="38727"/>
    <lineage>
        <taxon>Eukaryota</taxon>
        <taxon>Viridiplantae</taxon>
        <taxon>Streptophyta</taxon>
        <taxon>Embryophyta</taxon>
        <taxon>Tracheophyta</taxon>
        <taxon>Spermatophyta</taxon>
        <taxon>Magnoliopsida</taxon>
        <taxon>Liliopsida</taxon>
        <taxon>Poales</taxon>
        <taxon>Poaceae</taxon>
        <taxon>PACMAD clade</taxon>
        <taxon>Panicoideae</taxon>
        <taxon>Panicodae</taxon>
        <taxon>Paniceae</taxon>
        <taxon>Panicinae</taxon>
        <taxon>Panicum</taxon>
        <taxon>Panicum sect. Hiantes</taxon>
    </lineage>
</organism>
<evidence type="ECO:0000313" key="1">
    <source>
        <dbReference type="EMBL" id="KAG2538070.1"/>
    </source>
</evidence>
<protein>
    <submittedName>
        <fullName evidence="1">Uncharacterized protein</fullName>
    </submittedName>
</protein>
<name>A0A8T0MLC2_PANVG</name>
<gene>
    <name evidence="1" type="ORF">PVAP13_9NG388900</name>
</gene>
<keyword evidence="2" id="KW-1185">Reference proteome</keyword>
<dbReference type="Proteomes" id="UP000823388">
    <property type="component" value="Chromosome 9N"/>
</dbReference>
<evidence type="ECO:0000313" key="2">
    <source>
        <dbReference type="Proteomes" id="UP000823388"/>
    </source>
</evidence>
<comment type="caution">
    <text evidence="1">The sequence shown here is derived from an EMBL/GenBank/DDBJ whole genome shotgun (WGS) entry which is preliminary data.</text>
</comment>
<sequence>MALLLKTKLLLQFRVFGRWIWEVSDNTMDS</sequence>
<dbReference type="EMBL" id="CM029054">
    <property type="protein sequence ID" value="KAG2538070.1"/>
    <property type="molecule type" value="Genomic_DNA"/>
</dbReference>
<dbReference type="AlphaFoldDB" id="A0A8T0MLC2"/>
<reference evidence="1" key="1">
    <citation type="submission" date="2020-05" db="EMBL/GenBank/DDBJ databases">
        <title>WGS assembly of Panicum virgatum.</title>
        <authorList>
            <person name="Lovell J.T."/>
            <person name="Jenkins J."/>
            <person name="Shu S."/>
            <person name="Juenger T.E."/>
            <person name="Schmutz J."/>
        </authorList>
    </citation>
    <scope>NUCLEOTIDE SEQUENCE</scope>
    <source>
        <strain evidence="1">AP13</strain>
    </source>
</reference>